<keyword evidence="3" id="KW-1185">Reference proteome</keyword>
<name>A0A7X0TZ46_9ACTN</name>
<dbReference type="Proteomes" id="UP000565579">
    <property type="component" value="Unassembled WGS sequence"/>
</dbReference>
<protein>
    <submittedName>
        <fullName evidence="2">Uncharacterized protein</fullName>
    </submittedName>
</protein>
<proteinExistence type="predicted"/>
<evidence type="ECO:0000313" key="3">
    <source>
        <dbReference type="Proteomes" id="UP000565579"/>
    </source>
</evidence>
<comment type="caution">
    <text evidence="2">The sequence shown here is derived from an EMBL/GenBank/DDBJ whole genome shotgun (WGS) entry which is preliminary data.</text>
</comment>
<evidence type="ECO:0000313" key="2">
    <source>
        <dbReference type="EMBL" id="MBB6549226.1"/>
    </source>
</evidence>
<accession>A0A7X0TZ46</accession>
<organism evidence="2 3">
    <name type="scientific">Nonomuraea rubra</name>
    <dbReference type="NCBI Taxonomy" id="46180"/>
    <lineage>
        <taxon>Bacteria</taxon>
        <taxon>Bacillati</taxon>
        <taxon>Actinomycetota</taxon>
        <taxon>Actinomycetes</taxon>
        <taxon>Streptosporangiales</taxon>
        <taxon>Streptosporangiaceae</taxon>
        <taxon>Nonomuraea</taxon>
    </lineage>
</organism>
<dbReference type="AlphaFoldDB" id="A0A7X0TZ46"/>
<sequence>MIDLDHPGGRPARRAPERERVEPRAEHHVLLETVAEQALGVGGAGGHLGAGAGEHHVVAVRAVVADELSGLAAQQGRGQGVAEEVRLAVHDEVDG</sequence>
<dbReference type="EMBL" id="JACHMI010000001">
    <property type="protein sequence ID" value="MBB6549226.1"/>
    <property type="molecule type" value="Genomic_DNA"/>
</dbReference>
<gene>
    <name evidence="2" type="ORF">HD593_004021</name>
</gene>
<reference evidence="2 3" key="1">
    <citation type="submission" date="2020-08" db="EMBL/GenBank/DDBJ databases">
        <title>Sequencing the genomes of 1000 actinobacteria strains.</title>
        <authorList>
            <person name="Klenk H.-P."/>
        </authorList>
    </citation>
    <scope>NUCLEOTIDE SEQUENCE [LARGE SCALE GENOMIC DNA]</scope>
    <source>
        <strain evidence="2 3">DSM 43768</strain>
    </source>
</reference>
<evidence type="ECO:0000256" key="1">
    <source>
        <dbReference type="SAM" id="MobiDB-lite"/>
    </source>
</evidence>
<feature type="region of interest" description="Disordered" evidence="1">
    <location>
        <begin position="1"/>
        <end position="24"/>
    </location>
</feature>